<dbReference type="SUPFAM" id="SSF53187">
    <property type="entry name" value="Zn-dependent exopeptidases"/>
    <property type="match status" value="1"/>
</dbReference>
<dbReference type="PANTHER" id="PTHR12147:SF26">
    <property type="entry name" value="PEPTIDASE M28 DOMAIN-CONTAINING PROTEIN"/>
    <property type="match status" value="1"/>
</dbReference>
<dbReference type="RefSeq" id="WP_318750603.1">
    <property type="nucleotide sequence ID" value="NZ_CP132508.1"/>
</dbReference>
<dbReference type="InterPro" id="IPR007484">
    <property type="entry name" value="Peptidase_M28"/>
</dbReference>
<protein>
    <submittedName>
        <fullName evidence="2">M20/M25/M40 family metallo-hydrolase</fullName>
    </submittedName>
</protein>
<accession>A0ABZ0QQN7</accession>
<dbReference type="PANTHER" id="PTHR12147">
    <property type="entry name" value="METALLOPEPTIDASE M28 FAMILY MEMBER"/>
    <property type="match status" value="1"/>
</dbReference>
<keyword evidence="3" id="KW-1185">Reference proteome</keyword>
<gene>
    <name evidence="2" type="ORF">Q5761_10775</name>
</gene>
<evidence type="ECO:0000313" key="3">
    <source>
        <dbReference type="Proteomes" id="UP001304683"/>
    </source>
</evidence>
<proteinExistence type="predicted"/>
<reference evidence="2 3" key="1">
    <citation type="submission" date="2023-08" db="EMBL/GenBank/DDBJ databases">
        <title>Genome sequence of Thermaerobacter compostii strain Ins1, a spore-forming filamentous bacterium isolated from a deep geothermal reservoir.</title>
        <authorList>
            <person name="Bregnard D."/>
            <person name="Gonzalez D."/>
            <person name="Junier P."/>
        </authorList>
    </citation>
    <scope>NUCLEOTIDE SEQUENCE [LARGE SCALE GENOMIC DNA]</scope>
    <source>
        <strain evidence="2 3">Ins1</strain>
    </source>
</reference>
<feature type="domain" description="Peptidase M28" evidence="1">
    <location>
        <begin position="35"/>
        <end position="225"/>
    </location>
</feature>
<dbReference type="InterPro" id="IPR045175">
    <property type="entry name" value="M28_fam"/>
</dbReference>
<dbReference type="Pfam" id="PF04389">
    <property type="entry name" value="Peptidase_M28"/>
    <property type="match status" value="1"/>
</dbReference>
<sequence length="235" mass="24206">MPVLTVRADLAQHLTGGMLEVALPGSTEQVVRGANILARFPGAIGEALVLIGAHYDGVGDDTDGTRFPGASDNATGVAVVLEVARILARVGRPDGLQLAFVFFDAEELGARGSRSLARMLARSAPVRPGCLVQVINVDTVARLRDAVWVEGGPGADPLLAALDRAGRALDIPLQLGPVASDNRAFAAAGFPAVGIATGGDRSHLPSDVPGVVEPEALLTAARLLLGALWMLTDQT</sequence>
<name>A0ABZ0QQN7_9FIRM</name>
<dbReference type="Proteomes" id="UP001304683">
    <property type="component" value="Chromosome"/>
</dbReference>
<dbReference type="Gene3D" id="3.40.630.10">
    <property type="entry name" value="Zn peptidases"/>
    <property type="match status" value="1"/>
</dbReference>
<organism evidence="2 3">
    <name type="scientific">Thermaerobacter composti</name>
    <dbReference type="NCBI Taxonomy" id="554949"/>
    <lineage>
        <taxon>Bacteria</taxon>
        <taxon>Bacillati</taxon>
        <taxon>Bacillota</taxon>
        <taxon>Clostridia</taxon>
        <taxon>Eubacteriales</taxon>
        <taxon>Clostridiales Family XVII. Incertae Sedis</taxon>
        <taxon>Thermaerobacter</taxon>
    </lineage>
</organism>
<dbReference type="EMBL" id="CP132508">
    <property type="protein sequence ID" value="WPD18832.1"/>
    <property type="molecule type" value="Genomic_DNA"/>
</dbReference>
<evidence type="ECO:0000313" key="2">
    <source>
        <dbReference type="EMBL" id="WPD18832.1"/>
    </source>
</evidence>
<evidence type="ECO:0000259" key="1">
    <source>
        <dbReference type="Pfam" id="PF04389"/>
    </source>
</evidence>